<keyword evidence="5 9" id="KW-0175">Coiled coil</keyword>
<evidence type="ECO:0000259" key="10">
    <source>
        <dbReference type="SMART" id="SM00030"/>
    </source>
</evidence>
<evidence type="ECO:0000313" key="12">
    <source>
        <dbReference type="Ensembl" id="ENSLBEP00000021807.1"/>
    </source>
</evidence>
<reference evidence="12" key="1">
    <citation type="submission" date="2025-08" db="UniProtKB">
        <authorList>
            <consortium name="Ensembl"/>
        </authorList>
    </citation>
    <scope>IDENTIFICATION</scope>
</reference>
<name>A0A3Q3FPT5_9LABR</name>
<dbReference type="GeneTree" id="ENSGT00530000063668"/>
<dbReference type="Proteomes" id="UP000261660">
    <property type="component" value="Unplaced"/>
</dbReference>
<evidence type="ECO:0000256" key="6">
    <source>
        <dbReference type="ARBA" id="ARBA00023157"/>
    </source>
</evidence>
<evidence type="ECO:0000256" key="8">
    <source>
        <dbReference type="RuleBase" id="RU000629"/>
    </source>
</evidence>
<feature type="coiled-coil region" evidence="9">
    <location>
        <begin position="24"/>
        <end position="82"/>
    </location>
</feature>
<keyword evidence="6" id="KW-1015">Disulfide bond</keyword>
<keyword evidence="7" id="KW-0325">Glycoprotein</keyword>
<evidence type="ECO:0000256" key="9">
    <source>
        <dbReference type="SAM" id="Coils"/>
    </source>
</evidence>
<evidence type="ECO:0000256" key="3">
    <source>
        <dbReference type="ARBA" id="ARBA00022525"/>
    </source>
</evidence>
<evidence type="ECO:0000256" key="2">
    <source>
        <dbReference type="ARBA" id="ARBA00010069"/>
    </source>
</evidence>
<accession>A0A3Q3FPT5</accession>
<feature type="domain" description="Clusterin C-terminal" evidence="11">
    <location>
        <begin position="219"/>
        <end position="426"/>
    </location>
</feature>
<keyword evidence="4" id="KW-0732">Signal</keyword>
<dbReference type="AlphaFoldDB" id="A0A3Q3FPT5"/>
<evidence type="ECO:0000256" key="7">
    <source>
        <dbReference type="ARBA" id="ARBA00023180"/>
    </source>
</evidence>
<proteinExistence type="inferred from homology"/>
<dbReference type="InParanoid" id="A0A3Q3FPT5"/>
<dbReference type="PANTHER" id="PTHR10970">
    <property type="entry name" value="CLUSTERIN"/>
    <property type="match status" value="1"/>
</dbReference>
<dbReference type="GO" id="GO:0051787">
    <property type="term" value="F:misfolded protein binding"/>
    <property type="evidence" value="ECO:0007669"/>
    <property type="project" value="TreeGrafter"/>
</dbReference>
<dbReference type="InterPro" id="IPR016014">
    <property type="entry name" value="Clusterin_N"/>
</dbReference>
<keyword evidence="13" id="KW-1185">Reference proteome</keyword>
<organism evidence="12 13">
    <name type="scientific">Labrus bergylta</name>
    <name type="common">ballan wrasse</name>
    <dbReference type="NCBI Taxonomy" id="56723"/>
    <lineage>
        <taxon>Eukaryota</taxon>
        <taxon>Metazoa</taxon>
        <taxon>Chordata</taxon>
        <taxon>Craniata</taxon>
        <taxon>Vertebrata</taxon>
        <taxon>Euteleostomi</taxon>
        <taxon>Actinopterygii</taxon>
        <taxon>Neopterygii</taxon>
        <taxon>Teleostei</taxon>
        <taxon>Neoteleostei</taxon>
        <taxon>Acanthomorphata</taxon>
        <taxon>Eupercaria</taxon>
        <taxon>Labriformes</taxon>
        <taxon>Labridae</taxon>
        <taxon>Labrus</taxon>
    </lineage>
</organism>
<dbReference type="GO" id="GO:0005615">
    <property type="term" value="C:extracellular space"/>
    <property type="evidence" value="ECO:0007669"/>
    <property type="project" value="TreeGrafter"/>
</dbReference>
<evidence type="ECO:0000313" key="13">
    <source>
        <dbReference type="Proteomes" id="UP000261660"/>
    </source>
</evidence>
<reference evidence="12" key="2">
    <citation type="submission" date="2025-09" db="UniProtKB">
        <authorList>
            <consortium name="Ensembl"/>
        </authorList>
    </citation>
    <scope>IDENTIFICATION</scope>
</reference>
<dbReference type="Ensembl" id="ENSLBET00000022975.1">
    <property type="protein sequence ID" value="ENSLBEP00000021807.1"/>
    <property type="gene ID" value="ENSLBEG00000016753.1"/>
</dbReference>
<dbReference type="SMART" id="SM00035">
    <property type="entry name" value="CLa"/>
    <property type="match status" value="1"/>
</dbReference>
<comment type="subcellular location">
    <subcellularLocation>
        <location evidence="1">Secreted</location>
    </subcellularLocation>
</comment>
<dbReference type="STRING" id="56723.ENSLBEP00000021807"/>
<evidence type="ECO:0000259" key="11">
    <source>
        <dbReference type="SMART" id="SM00035"/>
    </source>
</evidence>
<evidence type="ECO:0000256" key="4">
    <source>
        <dbReference type="ARBA" id="ARBA00022729"/>
    </source>
</evidence>
<dbReference type="SMART" id="SM00030">
    <property type="entry name" value="CLb"/>
    <property type="match status" value="1"/>
</dbReference>
<dbReference type="GO" id="GO:0005634">
    <property type="term" value="C:nucleus"/>
    <property type="evidence" value="ECO:0007669"/>
    <property type="project" value="TreeGrafter"/>
</dbReference>
<evidence type="ECO:0000256" key="1">
    <source>
        <dbReference type="ARBA" id="ARBA00004613"/>
    </source>
</evidence>
<dbReference type="PANTHER" id="PTHR10970:SF2">
    <property type="entry name" value="CLUSTERIN-LIKE PROTEIN 1"/>
    <property type="match status" value="1"/>
</dbReference>
<protein>
    <recommendedName>
        <fullName evidence="8">Clusterin</fullName>
    </recommendedName>
</protein>
<dbReference type="InterPro" id="IPR000753">
    <property type="entry name" value="Clusterin-like"/>
</dbReference>
<feature type="domain" description="Clusterin N-terminal" evidence="10">
    <location>
        <begin position="1"/>
        <end position="211"/>
    </location>
</feature>
<keyword evidence="3" id="KW-0964">Secreted</keyword>
<evidence type="ECO:0000256" key="5">
    <source>
        <dbReference type="ARBA" id="ARBA00023054"/>
    </source>
</evidence>
<dbReference type="InterPro" id="IPR016015">
    <property type="entry name" value="Clusterin_C"/>
</dbReference>
<sequence>MTVCVWSVFVELSAAGEHFVDEEIKRAVLGVKQVKELMEEKEEKYTHFMDALRQSSDKKRLARETEQKLEEAERQCQDLTKSSFEECRPCLEVACKDFYTSTCRRGFTSFSFKLEEFFKTLAAQLEDTDRYYYQNEENVGHANLAENYQVTGDEADLQQMDASFGQLLSRTNFLFNQSVTVVEKMQQVFSESFLLAFTAELHPGPLSSTQGGSSLGFFRTLGLDHLVDSVYDFGRNVMGEISSSVADVFEDVQGEEENSQQPNRGFLPALEQLQSRHLCRRLRRQTSECLQLRSWCVTCKEYLFKECPIVQQLHSEVEEMHLLLNASREQYDDRLQLVRRHTVDTQTWLSNMEDKYRWVSRLSDSTEGPHNIFSVITVSLEPKADSSVTVTILDSAPLTVSVPADLEVDDPAFIQYAAQEALTLHKRQIRGIDHARMKASLIILSLSIILQELQTEMKINELL</sequence>
<comment type="similarity">
    <text evidence="2 8">Belongs to the clusterin family.</text>
</comment>
<dbReference type="Pfam" id="PF01093">
    <property type="entry name" value="Clusterin"/>
    <property type="match status" value="1"/>
</dbReference>